<dbReference type="AlphaFoldDB" id="A0A7Z1AE06"/>
<evidence type="ECO:0008006" key="3">
    <source>
        <dbReference type="Google" id="ProtNLM"/>
    </source>
</evidence>
<organism evidence="1 2">
    <name type="scientific">Candidatus Thiodiazotropha endolucinida</name>
    <dbReference type="NCBI Taxonomy" id="1655433"/>
    <lineage>
        <taxon>Bacteria</taxon>
        <taxon>Pseudomonadati</taxon>
        <taxon>Pseudomonadota</taxon>
        <taxon>Gammaproteobacteria</taxon>
        <taxon>Chromatiales</taxon>
        <taxon>Sedimenticolaceae</taxon>
        <taxon>Candidatus Thiodiazotropha</taxon>
    </lineage>
</organism>
<accession>A0A7Z1AE06</accession>
<sequence>MLFRLNKLTLMFAASLALTTAQPREASAQNSEQLTAITALGSLNGIALHCKALSETQRIKRTLVATLPKRRQLGELFDYETNRSFMAFIEKNNTCPTPQSLEQRVDEALDRLKALFPAK</sequence>
<evidence type="ECO:0000313" key="1">
    <source>
        <dbReference type="EMBL" id="ODJ85903.1"/>
    </source>
</evidence>
<name>A0A7Z1AE06_9GAMM</name>
<reference evidence="1 2" key="1">
    <citation type="submission" date="2016-06" db="EMBL/GenBank/DDBJ databases">
        <title>Genome sequence of endosymbiont of Candidatus Endolucinida thiodiazotropha.</title>
        <authorList>
            <person name="Poehlein A."/>
            <person name="Koenig S."/>
            <person name="Heiden S.E."/>
            <person name="Thuermer A."/>
            <person name="Voget S."/>
            <person name="Daniel R."/>
            <person name="Markert S."/>
            <person name="Gros O."/>
            <person name="Schweder T."/>
        </authorList>
    </citation>
    <scope>NUCLEOTIDE SEQUENCE [LARGE SCALE GENOMIC DNA]</scope>
    <source>
        <strain evidence="1 2">COS</strain>
    </source>
</reference>
<comment type="caution">
    <text evidence="1">The sequence shown here is derived from an EMBL/GenBank/DDBJ whole genome shotgun (WGS) entry which is preliminary data.</text>
</comment>
<protein>
    <recommendedName>
        <fullName evidence="3">TIGR02301 family protein</fullName>
    </recommendedName>
</protein>
<dbReference type="EMBL" id="MARB01000032">
    <property type="protein sequence ID" value="ODJ85903.1"/>
    <property type="molecule type" value="Genomic_DNA"/>
</dbReference>
<proteinExistence type="predicted"/>
<evidence type="ECO:0000313" key="2">
    <source>
        <dbReference type="Proteomes" id="UP000094769"/>
    </source>
</evidence>
<keyword evidence="2" id="KW-1185">Reference proteome</keyword>
<gene>
    <name evidence="1" type="ORF">CODIS_38770</name>
</gene>
<dbReference type="Proteomes" id="UP000094769">
    <property type="component" value="Unassembled WGS sequence"/>
</dbReference>